<evidence type="ECO:0000313" key="12">
    <source>
        <dbReference type="Proteomes" id="UP001146120"/>
    </source>
</evidence>
<gene>
    <name evidence="11" type="ORF">N0F65_012464</name>
</gene>
<evidence type="ECO:0000256" key="2">
    <source>
        <dbReference type="ARBA" id="ARBA00006484"/>
    </source>
</evidence>
<sequence length="550" mass="60230">MGLSFKPGHTDHHDIGNQFEIFDEPSATIMLRFDDRVAIVTGAGAGLGRTYALLFASRGAKVVVNDVSKTAADDVVQEIKAKGGVAVPNYNSVTDGAQVVDTAIQSFGRVDIVVNNAGILRDASFVKMTDKEWNAVLAVHLQGAYAVTHAAWPHMRKQKYGRVVLITSVNGLYGQFGQTNYSANKSAMIGFGKSLAKEGARQNIKVNIVATGAGSAMTATIMPEDMVKRWKPEYVAPTIAYLSHESVEVSGCIFESGGGYVGQVKWQRSPGHFFDISKEITIEDVQAQWSKITDFTNAEDPEQEEISPQIKQIMEAPTPSTLRSPTPSAMIRLKAKQQEKKAEEEAAAAVAANADSNDATKTSDTDAAAEKPKTVKILGVGRGKRGGASKDKRRTPGEIRIQKDIAELDGGQAATVSFPDSNDLTTFNLKISVDTGLWKGASYNFSFKIPAMYPHEPPKVRCLTRIYHPNIDLEGNVCLNILREDWKPVLDINSVIYGLIYLFYEPNPDDPLNREAAEMFRNNYSQFEQMVKRSLRGYPVQGVEFEPLVS</sequence>
<dbReference type="InterPro" id="IPR023313">
    <property type="entry name" value="UBQ-conjugating_AS"/>
</dbReference>
<dbReference type="PRINTS" id="PR00081">
    <property type="entry name" value="GDHRDH"/>
</dbReference>
<dbReference type="InterPro" id="IPR000608">
    <property type="entry name" value="UBC"/>
</dbReference>
<feature type="region of interest" description="Disordered" evidence="9">
    <location>
        <begin position="334"/>
        <end position="398"/>
    </location>
</feature>
<dbReference type="PANTHER" id="PTHR45024">
    <property type="entry name" value="DEHYDROGENASES, SHORT CHAIN"/>
    <property type="match status" value="1"/>
</dbReference>
<dbReference type="SMART" id="SM00212">
    <property type="entry name" value="UBCc"/>
    <property type="match status" value="1"/>
</dbReference>
<dbReference type="InterPro" id="IPR002347">
    <property type="entry name" value="SDR_fam"/>
</dbReference>
<evidence type="ECO:0000256" key="4">
    <source>
        <dbReference type="ARBA" id="ARBA00022741"/>
    </source>
</evidence>
<dbReference type="GO" id="GO:0019788">
    <property type="term" value="F:NEDD8 transferase activity"/>
    <property type="evidence" value="ECO:0007669"/>
    <property type="project" value="UniProtKB-ARBA"/>
</dbReference>
<comment type="pathway">
    <text evidence="1">Protein modification; protein neddylation.</text>
</comment>
<evidence type="ECO:0000256" key="6">
    <source>
        <dbReference type="ARBA" id="ARBA00022840"/>
    </source>
</evidence>
<dbReference type="GO" id="GO:0016491">
    <property type="term" value="F:oxidoreductase activity"/>
    <property type="evidence" value="ECO:0007669"/>
    <property type="project" value="UniProtKB-KW"/>
</dbReference>
<feature type="compositionally biased region" description="Low complexity" evidence="9">
    <location>
        <begin position="347"/>
        <end position="360"/>
    </location>
</feature>
<comment type="caution">
    <text evidence="11">The sequence shown here is derived from an EMBL/GenBank/DDBJ whole genome shotgun (WGS) entry which is preliminary data.</text>
</comment>
<evidence type="ECO:0000313" key="11">
    <source>
        <dbReference type="EMBL" id="DAZ93298.1"/>
    </source>
</evidence>
<feature type="compositionally biased region" description="Basic and acidic residues" evidence="9">
    <location>
        <begin position="361"/>
        <end position="373"/>
    </location>
</feature>
<dbReference type="Proteomes" id="UP001146120">
    <property type="component" value="Unassembled WGS sequence"/>
</dbReference>
<dbReference type="InterPro" id="IPR016135">
    <property type="entry name" value="UBQ-conjugating_enzyme/RWD"/>
</dbReference>
<reference evidence="11" key="2">
    <citation type="journal article" date="2023" name="Microbiol Resour">
        <title>Decontamination and Annotation of the Draft Genome Sequence of the Oomycete Lagenidium giganteum ARSEF 373.</title>
        <authorList>
            <person name="Morgan W.R."/>
            <person name="Tartar A."/>
        </authorList>
    </citation>
    <scope>NUCLEOTIDE SEQUENCE</scope>
    <source>
        <strain evidence="11">ARSEF 373</strain>
    </source>
</reference>
<evidence type="ECO:0000256" key="8">
    <source>
        <dbReference type="PROSITE-ProRule" id="PRU10133"/>
    </source>
</evidence>
<dbReference type="Gene3D" id="3.40.50.720">
    <property type="entry name" value="NAD(P)-binding Rossmann-like Domain"/>
    <property type="match status" value="1"/>
</dbReference>
<dbReference type="SMART" id="SM00822">
    <property type="entry name" value="PKS_KR"/>
    <property type="match status" value="1"/>
</dbReference>
<evidence type="ECO:0000256" key="5">
    <source>
        <dbReference type="ARBA" id="ARBA00022786"/>
    </source>
</evidence>
<feature type="domain" description="UBC core" evidence="10">
    <location>
        <begin position="396"/>
        <end position="540"/>
    </location>
</feature>
<feature type="active site" description="Glycyl thioester intermediate" evidence="8">
    <location>
        <position position="478"/>
    </location>
</feature>
<keyword evidence="3" id="KW-0808">Transferase</keyword>
<dbReference type="CDD" id="cd23794">
    <property type="entry name" value="UBCc_UBE2F_UBE2M"/>
    <property type="match status" value="1"/>
</dbReference>
<dbReference type="PROSITE" id="PS50127">
    <property type="entry name" value="UBC_2"/>
    <property type="match status" value="1"/>
</dbReference>
<dbReference type="SUPFAM" id="SSF51735">
    <property type="entry name" value="NAD(P)-binding Rossmann-fold domains"/>
    <property type="match status" value="1"/>
</dbReference>
<evidence type="ECO:0000259" key="10">
    <source>
        <dbReference type="PROSITE" id="PS50127"/>
    </source>
</evidence>
<reference evidence="11" key="1">
    <citation type="submission" date="2022-11" db="EMBL/GenBank/DDBJ databases">
        <authorList>
            <person name="Morgan W.R."/>
            <person name="Tartar A."/>
        </authorList>
    </citation>
    <scope>NUCLEOTIDE SEQUENCE</scope>
    <source>
        <strain evidence="11">ARSEF 373</strain>
    </source>
</reference>
<evidence type="ECO:0000256" key="3">
    <source>
        <dbReference type="ARBA" id="ARBA00022679"/>
    </source>
</evidence>
<evidence type="ECO:0000256" key="9">
    <source>
        <dbReference type="SAM" id="MobiDB-lite"/>
    </source>
</evidence>
<dbReference type="Pfam" id="PF00106">
    <property type="entry name" value="adh_short"/>
    <property type="match status" value="1"/>
</dbReference>
<dbReference type="Pfam" id="PF00179">
    <property type="entry name" value="UQ_con"/>
    <property type="match status" value="1"/>
</dbReference>
<feature type="compositionally biased region" description="Basic and acidic residues" evidence="9">
    <location>
        <begin position="388"/>
        <end position="398"/>
    </location>
</feature>
<comment type="similarity">
    <text evidence="2">Belongs to the short-chain dehydrogenases/reductases (SDR) family.</text>
</comment>
<dbReference type="FunFam" id="3.10.110.10:FF:000005">
    <property type="entry name" value="NEDD8-conjugating enzyme Ubc12"/>
    <property type="match status" value="1"/>
</dbReference>
<organism evidence="11 12">
    <name type="scientific">Lagenidium giganteum</name>
    <dbReference type="NCBI Taxonomy" id="4803"/>
    <lineage>
        <taxon>Eukaryota</taxon>
        <taxon>Sar</taxon>
        <taxon>Stramenopiles</taxon>
        <taxon>Oomycota</taxon>
        <taxon>Peronosporomycetes</taxon>
        <taxon>Pythiales</taxon>
        <taxon>Pythiaceae</taxon>
    </lineage>
</organism>
<proteinExistence type="inferred from homology"/>
<dbReference type="PRINTS" id="PR00080">
    <property type="entry name" value="SDRFAMILY"/>
</dbReference>
<keyword evidence="12" id="KW-1185">Reference proteome</keyword>
<dbReference type="Gene3D" id="3.10.110.10">
    <property type="entry name" value="Ubiquitin Conjugating Enzyme"/>
    <property type="match status" value="1"/>
</dbReference>
<dbReference type="EMBL" id="DAKRPA010000327">
    <property type="protein sequence ID" value="DAZ93298.1"/>
    <property type="molecule type" value="Genomic_DNA"/>
</dbReference>
<accession>A0AAV2YJ54</accession>
<keyword evidence="5" id="KW-0833">Ubl conjugation pathway</keyword>
<evidence type="ECO:0000256" key="1">
    <source>
        <dbReference type="ARBA" id="ARBA00005032"/>
    </source>
</evidence>
<name>A0AAV2YJ54_9STRA</name>
<keyword evidence="4" id="KW-0547">Nucleotide-binding</keyword>
<dbReference type="GO" id="GO:0005524">
    <property type="term" value="F:ATP binding"/>
    <property type="evidence" value="ECO:0007669"/>
    <property type="project" value="UniProtKB-KW"/>
</dbReference>
<protein>
    <recommendedName>
        <fullName evidence="10">UBC core domain-containing protein</fullName>
    </recommendedName>
</protein>
<dbReference type="PROSITE" id="PS00183">
    <property type="entry name" value="UBC_1"/>
    <property type="match status" value="1"/>
</dbReference>
<dbReference type="InterPro" id="IPR036291">
    <property type="entry name" value="NAD(P)-bd_dom_sf"/>
</dbReference>
<dbReference type="PANTHER" id="PTHR45024:SF2">
    <property type="entry name" value="SCP2 DOMAIN-CONTAINING PROTEIN"/>
    <property type="match status" value="1"/>
</dbReference>
<dbReference type="InterPro" id="IPR051687">
    <property type="entry name" value="Peroxisomal_Beta-Oxidation"/>
</dbReference>
<dbReference type="InterPro" id="IPR057326">
    <property type="entry name" value="KR_dom"/>
</dbReference>
<evidence type="ECO:0000256" key="7">
    <source>
        <dbReference type="ARBA" id="ARBA00023002"/>
    </source>
</evidence>
<dbReference type="CDD" id="cd05353">
    <property type="entry name" value="hydroxyacyl-CoA-like_DH_SDR_c-like"/>
    <property type="match status" value="1"/>
</dbReference>
<dbReference type="AlphaFoldDB" id="A0AAV2YJ54"/>
<dbReference type="Gene3D" id="1.10.287.4290">
    <property type="match status" value="1"/>
</dbReference>
<keyword evidence="6" id="KW-0067">ATP-binding</keyword>
<dbReference type="SUPFAM" id="SSF54495">
    <property type="entry name" value="UBC-like"/>
    <property type="match status" value="1"/>
</dbReference>
<keyword evidence="7" id="KW-0560">Oxidoreductase</keyword>